<dbReference type="GO" id="GO:0003735">
    <property type="term" value="F:structural constituent of ribosome"/>
    <property type="evidence" value="ECO:0007669"/>
    <property type="project" value="InterPro"/>
</dbReference>
<dbReference type="HAMAP" id="MF_00391">
    <property type="entry name" value="Ribosomal_bL34"/>
    <property type="match status" value="1"/>
</dbReference>
<evidence type="ECO:0000313" key="5">
    <source>
        <dbReference type="EMBL" id="CAD8678954.1"/>
    </source>
</evidence>
<dbReference type="InterPro" id="IPR000271">
    <property type="entry name" value="Ribosomal_bL34"/>
</dbReference>
<sequence length="180" mass="19248">MRSLRGALQLIARTAARATPLEGRPTVASSVLNSSSYASRGMSTTVASEFLSPTWASSSLASAYKQVALPAAALALFSKAAINVATKPVPQMLRPQIVHTAEVQRPAAAVLDQVTGGLVQGCAELPAAELADSMMLVKRTYQPGTLVRKRRHGFLKRMADKNGKNILKRRLLKGRRKLAA</sequence>
<dbReference type="Gene3D" id="1.10.287.3980">
    <property type="match status" value="1"/>
</dbReference>
<dbReference type="GO" id="GO:0005762">
    <property type="term" value="C:mitochondrial large ribosomal subunit"/>
    <property type="evidence" value="ECO:0007669"/>
    <property type="project" value="TreeGrafter"/>
</dbReference>
<dbReference type="PROSITE" id="PS00784">
    <property type="entry name" value="RIBOSOMAL_L34"/>
    <property type="match status" value="1"/>
</dbReference>
<evidence type="ECO:0000256" key="4">
    <source>
        <dbReference type="ARBA" id="ARBA00035274"/>
    </source>
</evidence>
<proteinExistence type="inferred from homology"/>
<dbReference type="PANTHER" id="PTHR14503">
    <property type="entry name" value="MITOCHONDRIAL RIBOSOMAL PROTEIN 34 FAMILY MEMBER"/>
    <property type="match status" value="1"/>
</dbReference>
<evidence type="ECO:0000256" key="1">
    <source>
        <dbReference type="ARBA" id="ARBA00010111"/>
    </source>
</evidence>
<comment type="similarity">
    <text evidence="1">Belongs to the bacterial ribosomal protein bL34 family.</text>
</comment>
<dbReference type="Pfam" id="PF00468">
    <property type="entry name" value="Ribosomal_L34"/>
    <property type="match status" value="1"/>
</dbReference>
<dbReference type="FunFam" id="1.10.287.3980:FF:000001">
    <property type="entry name" value="Mitochondrial ribosomal protein L34"/>
    <property type="match status" value="1"/>
</dbReference>
<accession>A0A7S0RJY6</accession>
<organism evidence="5">
    <name type="scientific">Pyramimonas obovata</name>
    <dbReference type="NCBI Taxonomy" id="1411642"/>
    <lineage>
        <taxon>Eukaryota</taxon>
        <taxon>Viridiplantae</taxon>
        <taxon>Chlorophyta</taxon>
        <taxon>Pyramimonadophyceae</taxon>
        <taxon>Pyramimonadales</taxon>
        <taxon>Pyramimonadaceae</taxon>
        <taxon>Pyramimonas</taxon>
        <taxon>Pyramimonas incertae sedis</taxon>
    </lineage>
</organism>
<dbReference type="AlphaFoldDB" id="A0A7S0RJY6"/>
<gene>
    <name evidence="5" type="ORF">POBO1169_LOCUS14322</name>
</gene>
<dbReference type="EMBL" id="HBFA01028311">
    <property type="protein sequence ID" value="CAD8678954.1"/>
    <property type="molecule type" value="Transcribed_RNA"/>
</dbReference>
<protein>
    <recommendedName>
        <fullName evidence="4">Large ribosomal subunit protein bL34m</fullName>
    </recommendedName>
</protein>
<evidence type="ECO:0000256" key="2">
    <source>
        <dbReference type="ARBA" id="ARBA00022980"/>
    </source>
</evidence>
<dbReference type="NCBIfam" id="TIGR01030">
    <property type="entry name" value="rpmH_bact"/>
    <property type="match status" value="1"/>
</dbReference>
<keyword evidence="2" id="KW-0689">Ribosomal protein</keyword>
<dbReference type="InterPro" id="IPR020939">
    <property type="entry name" value="Ribosomal_bL34_CS"/>
</dbReference>
<dbReference type="PANTHER" id="PTHR14503:SF4">
    <property type="entry name" value="LARGE RIBOSOMAL SUBUNIT PROTEIN BL34M"/>
    <property type="match status" value="1"/>
</dbReference>
<name>A0A7S0RJY6_9CHLO</name>
<dbReference type="GO" id="GO:0006412">
    <property type="term" value="P:translation"/>
    <property type="evidence" value="ECO:0007669"/>
    <property type="project" value="InterPro"/>
</dbReference>
<keyword evidence="3" id="KW-0687">Ribonucleoprotein</keyword>
<reference evidence="5" key="1">
    <citation type="submission" date="2021-01" db="EMBL/GenBank/DDBJ databases">
        <authorList>
            <person name="Corre E."/>
            <person name="Pelletier E."/>
            <person name="Niang G."/>
            <person name="Scheremetjew M."/>
            <person name="Finn R."/>
            <person name="Kale V."/>
            <person name="Holt S."/>
            <person name="Cochrane G."/>
            <person name="Meng A."/>
            <person name="Brown T."/>
            <person name="Cohen L."/>
        </authorList>
    </citation>
    <scope>NUCLEOTIDE SEQUENCE</scope>
    <source>
        <strain evidence="5">CCMP722</strain>
    </source>
</reference>
<evidence type="ECO:0000256" key="3">
    <source>
        <dbReference type="ARBA" id="ARBA00023274"/>
    </source>
</evidence>